<organism evidence="1 2">
    <name type="scientific">Xanthomarina gelatinilytica</name>
    <dbReference type="NCBI Taxonomy" id="1137281"/>
    <lineage>
        <taxon>Bacteria</taxon>
        <taxon>Pseudomonadati</taxon>
        <taxon>Bacteroidota</taxon>
        <taxon>Flavobacteriia</taxon>
        <taxon>Flavobacteriales</taxon>
        <taxon>Flavobacteriaceae</taxon>
        <taxon>Xanthomarina</taxon>
    </lineage>
</organism>
<name>A0A3D6BT52_9FLAO</name>
<sequence length="65" mass="7719">MTSYHFYEGKKNEIDKILILLHEFGEEFPSLGYPSFDMLKLKSRVLYFIEHGKLILINDVNKNKL</sequence>
<dbReference type="EMBL" id="DPRK01000208">
    <property type="protein sequence ID" value="HCY82446.1"/>
    <property type="molecule type" value="Genomic_DNA"/>
</dbReference>
<comment type="caution">
    <text evidence="1">The sequence shown here is derived from an EMBL/GenBank/DDBJ whole genome shotgun (WGS) entry which is preliminary data.</text>
</comment>
<dbReference type="AlphaFoldDB" id="A0A3D6BT52"/>
<dbReference type="Proteomes" id="UP000263268">
    <property type="component" value="Unassembled WGS sequence"/>
</dbReference>
<feature type="non-terminal residue" evidence="1">
    <location>
        <position position="65"/>
    </location>
</feature>
<accession>A0A3D6BT52</accession>
<proteinExistence type="predicted"/>
<protein>
    <submittedName>
        <fullName evidence="1">Uncharacterized protein</fullName>
    </submittedName>
</protein>
<gene>
    <name evidence="1" type="ORF">DHV22_13025</name>
</gene>
<evidence type="ECO:0000313" key="2">
    <source>
        <dbReference type="Proteomes" id="UP000263268"/>
    </source>
</evidence>
<evidence type="ECO:0000313" key="1">
    <source>
        <dbReference type="EMBL" id="HCY82446.1"/>
    </source>
</evidence>
<reference evidence="1 2" key="1">
    <citation type="journal article" date="2018" name="Nat. Biotechnol.">
        <title>A standardized bacterial taxonomy based on genome phylogeny substantially revises the tree of life.</title>
        <authorList>
            <person name="Parks D.H."/>
            <person name="Chuvochina M."/>
            <person name="Waite D.W."/>
            <person name="Rinke C."/>
            <person name="Skarshewski A."/>
            <person name="Chaumeil P.A."/>
            <person name="Hugenholtz P."/>
        </authorList>
    </citation>
    <scope>NUCLEOTIDE SEQUENCE [LARGE SCALE GENOMIC DNA]</scope>
    <source>
        <strain evidence="1">UBA10227</strain>
    </source>
</reference>